<comment type="caution">
    <text evidence="2">The sequence shown here is derived from an EMBL/GenBank/DDBJ whole genome shotgun (WGS) entry which is preliminary data.</text>
</comment>
<accession>X6M6S1</accession>
<sequence length="486" mass="56539">MSKGKTGTSVAQLFNLANRSRMHRAKFTRLGDEGPWVDTLQRHKNCPEIKEICAVQMLLFISLITCVFFFFFLKKKKKGRDNPIKVKLFFCDLFFDWFRTFSFSVKKIKIKKIGKEKKKRGRETNVVKKLSLQQPTINNQQPTQLGELIESMARNFRDDSLIQEVERFKGKSAFLLYNFRNIHCFNFDFNENETTTFERRKKGIRSQTEKPEVEKISYKDYLKEAWNVSSPLQERCVVKMGRQAFLPQHIVLPVANEVYDTFFGHIRHMHSLYIYYIHPTHQQHQKDDRQSSNTSIAIYNTSTKQAFRSHWAIHFLHKQLDGILFVFLFLGINETKSTDSKDSKESKKAFSVAEKPLEVNPCVLPPPRLCIVGKQSDIHKLECPHELDQYKNIGGFNGDTRGLPTINMLIVHHLDDQDTANTIKEHVNAFLFSRRFPQAPIQHIEPFPIDLFNETNLSTALSKNDPAGWHLIFLVLPRAEGKEASK</sequence>
<keyword evidence="1" id="KW-0812">Transmembrane</keyword>
<feature type="non-terminal residue" evidence="2">
    <location>
        <position position="486"/>
    </location>
</feature>
<proteinExistence type="predicted"/>
<name>X6M6S1_RETFI</name>
<evidence type="ECO:0000313" key="2">
    <source>
        <dbReference type="EMBL" id="ETO09321.1"/>
    </source>
</evidence>
<protein>
    <submittedName>
        <fullName evidence="2">Uncharacterized protein</fullName>
    </submittedName>
</protein>
<organism evidence="2 3">
    <name type="scientific">Reticulomyxa filosa</name>
    <dbReference type="NCBI Taxonomy" id="46433"/>
    <lineage>
        <taxon>Eukaryota</taxon>
        <taxon>Sar</taxon>
        <taxon>Rhizaria</taxon>
        <taxon>Retaria</taxon>
        <taxon>Foraminifera</taxon>
        <taxon>Monothalamids</taxon>
        <taxon>Reticulomyxidae</taxon>
        <taxon>Reticulomyxa</taxon>
    </lineage>
</organism>
<evidence type="ECO:0000313" key="3">
    <source>
        <dbReference type="Proteomes" id="UP000023152"/>
    </source>
</evidence>
<evidence type="ECO:0000256" key="1">
    <source>
        <dbReference type="SAM" id="Phobius"/>
    </source>
</evidence>
<dbReference type="EMBL" id="ASPP01024150">
    <property type="protein sequence ID" value="ETO09321.1"/>
    <property type="molecule type" value="Genomic_DNA"/>
</dbReference>
<feature type="transmembrane region" description="Helical" evidence="1">
    <location>
        <begin position="54"/>
        <end position="73"/>
    </location>
</feature>
<dbReference type="Proteomes" id="UP000023152">
    <property type="component" value="Unassembled WGS sequence"/>
</dbReference>
<keyword evidence="3" id="KW-1185">Reference proteome</keyword>
<reference evidence="2 3" key="1">
    <citation type="journal article" date="2013" name="Curr. Biol.">
        <title>The Genome of the Foraminiferan Reticulomyxa filosa.</title>
        <authorList>
            <person name="Glockner G."/>
            <person name="Hulsmann N."/>
            <person name="Schleicher M."/>
            <person name="Noegel A.A."/>
            <person name="Eichinger L."/>
            <person name="Gallinger C."/>
            <person name="Pawlowski J."/>
            <person name="Sierra R."/>
            <person name="Euteneuer U."/>
            <person name="Pillet L."/>
            <person name="Moustafa A."/>
            <person name="Platzer M."/>
            <person name="Groth M."/>
            <person name="Szafranski K."/>
            <person name="Schliwa M."/>
        </authorList>
    </citation>
    <scope>NUCLEOTIDE SEQUENCE [LARGE SCALE GENOMIC DNA]</scope>
</reference>
<gene>
    <name evidence="2" type="ORF">RFI_28066</name>
</gene>
<keyword evidence="1" id="KW-0472">Membrane</keyword>
<dbReference type="AlphaFoldDB" id="X6M6S1"/>
<keyword evidence="1" id="KW-1133">Transmembrane helix</keyword>